<keyword evidence="6" id="KW-1185">Reference proteome</keyword>
<dbReference type="Proteomes" id="UP000663935">
    <property type="component" value="Chromosome"/>
</dbReference>
<gene>
    <name evidence="5" type="ORF">JL193_14815</name>
</gene>
<dbReference type="CDD" id="cd00146">
    <property type="entry name" value="PKD"/>
    <property type="match status" value="1"/>
</dbReference>
<evidence type="ECO:0000256" key="2">
    <source>
        <dbReference type="ARBA" id="ARBA00023157"/>
    </source>
</evidence>
<dbReference type="SUPFAM" id="SSF49899">
    <property type="entry name" value="Concanavalin A-like lectins/glucanases"/>
    <property type="match status" value="1"/>
</dbReference>
<dbReference type="Gene3D" id="2.60.40.10">
    <property type="entry name" value="Immunoglobulins"/>
    <property type="match status" value="1"/>
</dbReference>
<dbReference type="InterPro" id="IPR013320">
    <property type="entry name" value="ConA-like_dom_sf"/>
</dbReference>
<sequence length="325" mass="35214">MKFFKTYYIIAVFSSIIALNLSSCTKLNNEFALDKNMNTNGLPDAEFTASTTSIFQFETISFAPNSVNEGDLYSWSFPGGSPSESSTANVDVKYTVKGIYLVSLKVRNKNGAVETVKEDFITVEGEPLDPAVRLRFNFEQNILEEYSGNTASYGGAASYVEDAPVNDFAFKFDGKNSITTPEYKGINGNNPRTVAAWIKSAATKNSCVVHWGASALLSRATFRMTPASIRMEWAGGGISGATKINDDKWHHVAYTFDGSTVTLYVDGKVDGVNSNASKINTGVAGKTAVEVGSQLGANFYSGLMDDVRIYNKALTIDEIKDLAAK</sequence>
<dbReference type="InterPro" id="IPR035986">
    <property type="entry name" value="PKD_dom_sf"/>
</dbReference>
<evidence type="ECO:0000259" key="4">
    <source>
        <dbReference type="PROSITE" id="PS50093"/>
    </source>
</evidence>
<keyword evidence="2" id="KW-1015">Disulfide bond</keyword>
<evidence type="ECO:0000256" key="3">
    <source>
        <dbReference type="SAM" id="SignalP"/>
    </source>
</evidence>
<reference evidence="5 6" key="1">
    <citation type="submission" date="2021-03" db="EMBL/GenBank/DDBJ databases">
        <title>Complete genome of Polaribacter_sp.G4M1.</title>
        <authorList>
            <person name="Jeong S.W."/>
            <person name="Bae J.W."/>
        </authorList>
    </citation>
    <scope>NUCLEOTIDE SEQUENCE [LARGE SCALE GENOMIC DNA]</scope>
    <source>
        <strain evidence="5 6">G4M1</strain>
    </source>
</reference>
<dbReference type="PROSITE" id="PS50093">
    <property type="entry name" value="PKD"/>
    <property type="match status" value="1"/>
</dbReference>
<dbReference type="RefSeq" id="WP_207971524.1">
    <property type="nucleotide sequence ID" value="NZ_CP071795.1"/>
</dbReference>
<evidence type="ECO:0000313" key="5">
    <source>
        <dbReference type="EMBL" id="QTD37353.1"/>
    </source>
</evidence>
<evidence type="ECO:0000256" key="1">
    <source>
        <dbReference type="ARBA" id="ARBA00022729"/>
    </source>
</evidence>
<dbReference type="PANTHER" id="PTHR46682">
    <property type="entry name" value="ADHESION G-PROTEIN COUPLED RECEPTOR V1"/>
    <property type="match status" value="1"/>
</dbReference>
<evidence type="ECO:0000313" key="6">
    <source>
        <dbReference type="Proteomes" id="UP000663935"/>
    </source>
</evidence>
<proteinExistence type="predicted"/>
<dbReference type="PANTHER" id="PTHR46682:SF1">
    <property type="entry name" value="ADHESION G-PROTEIN COUPLED RECEPTOR V1"/>
    <property type="match status" value="1"/>
</dbReference>
<dbReference type="InterPro" id="IPR000601">
    <property type="entry name" value="PKD_dom"/>
</dbReference>
<feature type="domain" description="PKD" evidence="4">
    <location>
        <begin position="43"/>
        <end position="128"/>
    </location>
</feature>
<dbReference type="Gene3D" id="2.60.120.200">
    <property type="match status" value="1"/>
</dbReference>
<organism evidence="5 6">
    <name type="scientific">Polaribacter batillariae</name>
    <dbReference type="NCBI Taxonomy" id="2808900"/>
    <lineage>
        <taxon>Bacteria</taxon>
        <taxon>Pseudomonadati</taxon>
        <taxon>Bacteroidota</taxon>
        <taxon>Flavobacteriia</taxon>
        <taxon>Flavobacteriales</taxon>
        <taxon>Flavobacteriaceae</taxon>
    </lineage>
</organism>
<keyword evidence="1 3" id="KW-0732">Signal</keyword>
<feature type="chain" id="PRO_5047388237" description="PKD domain-containing protein" evidence="3">
    <location>
        <begin position="24"/>
        <end position="325"/>
    </location>
</feature>
<dbReference type="InterPro" id="IPR013783">
    <property type="entry name" value="Ig-like_fold"/>
</dbReference>
<protein>
    <recommendedName>
        <fullName evidence="4">PKD domain-containing protein</fullName>
    </recommendedName>
</protein>
<feature type="signal peptide" evidence="3">
    <location>
        <begin position="1"/>
        <end position="23"/>
    </location>
</feature>
<dbReference type="SUPFAM" id="SSF49299">
    <property type="entry name" value="PKD domain"/>
    <property type="match status" value="1"/>
</dbReference>
<dbReference type="SMART" id="SM00089">
    <property type="entry name" value="PKD"/>
    <property type="match status" value="1"/>
</dbReference>
<dbReference type="Pfam" id="PF18911">
    <property type="entry name" value="PKD_4"/>
    <property type="match status" value="1"/>
</dbReference>
<dbReference type="Pfam" id="PF13385">
    <property type="entry name" value="Laminin_G_3"/>
    <property type="match status" value="1"/>
</dbReference>
<dbReference type="EMBL" id="CP071795">
    <property type="protein sequence ID" value="QTD37353.1"/>
    <property type="molecule type" value="Genomic_DNA"/>
</dbReference>
<name>A0ABX7SVK2_9FLAO</name>
<dbReference type="SMART" id="SM00560">
    <property type="entry name" value="LamGL"/>
    <property type="match status" value="1"/>
</dbReference>
<dbReference type="InterPro" id="IPR006558">
    <property type="entry name" value="LamG-like"/>
</dbReference>
<dbReference type="InterPro" id="IPR026919">
    <property type="entry name" value="ADGRV1"/>
</dbReference>
<accession>A0ABX7SVK2</accession>
<dbReference type="InterPro" id="IPR022409">
    <property type="entry name" value="PKD/Chitinase_dom"/>
</dbReference>